<dbReference type="SUPFAM" id="SSF81891">
    <property type="entry name" value="Poly A polymerase C-terminal region-like"/>
    <property type="match status" value="1"/>
</dbReference>
<dbReference type="PANTHER" id="PTHR46173:SF1">
    <property type="entry name" value="CCA TRNA NUCLEOTIDYLTRANSFERASE 1, MITOCHONDRIAL"/>
    <property type="match status" value="1"/>
</dbReference>
<keyword evidence="10 11" id="KW-0694">RNA-binding</keyword>
<comment type="cofactor">
    <cofactor evidence="1 11">
        <name>Mg(2+)</name>
        <dbReference type="ChEBI" id="CHEBI:18420"/>
    </cofactor>
</comment>
<keyword evidence="7 11" id="KW-0692">RNA repair</keyword>
<sequence length="400" mass="46454">MTNIKFAEAKPILNHLEEEGYQAYFVGGAVRDYLMNRPIHDIDITTSATPEEIERIFNKTIPIGKEHGTINVVHQGNNYEITTFRAEAEYRDHRRPSEVYFVRNLYEDVKRRDFTINALAMNINYDIIDYFEGTKDIERHLIRTVGKPSERFGEDALRILRGLRFQAQLNFDIEKDTLDAMHDNMSSIKHLSIERIVVELKKLFTGINVSQAFSHLLKTNAFNYIPYFQEFQIDALSIRQPVDFISFLAILNCLQEEKTTLAKLKVSNVEKKQVQTMINMIQRLQDIDSKKSLRLYVYDFGIENLHRMIKLLPILEDNNIHIPSALIFNKAAINDIHSNLTILSRRDLSVSGKDLLEHTGKKGGAWIKDTLRQIEVGVVNHQVKNNKKDIIEWMETHVEI</sequence>
<evidence type="ECO:0000256" key="11">
    <source>
        <dbReference type="HAMAP-Rule" id="MF_01263"/>
    </source>
</evidence>
<dbReference type="InterPro" id="IPR032828">
    <property type="entry name" value="PolyA_RNA-bd"/>
</dbReference>
<dbReference type="Gene3D" id="1.10.3090.10">
    <property type="entry name" value="cca-adding enzyme, domain 2"/>
    <property type="match status" value="1"/>
</dbReference>
<evidence type="ECO:0000256" key="2">
    <source>
        <dbReference type="ARBA" id="ARBA00022679"/>
    </source>
</evidence>
<keyword evidence="4 11" id="KW-0548">Nucleotidyltransferase</keyword>
<comment type="function">
    <text evidence="11">Catalyzes the addition and repair of the essential 3'-terminal CCA sequence in tRNAs without using a nucleic acid template. Adds these three nucleotides in the order of C, C, and A to the tRNA nucleotide-73, using CTP and ATP as substrates and producing inorganic pyrophosphate. tRNA 3'-terminal CCA addition is required both for tRNA processing and repair. Also involved in tRNA surveillance by mediating tandem CCA addition to generate a CCACCA at the 3' terminus of unstable tRNAs. While stable tRNAs receive only 3'-terminal CCA, unstable tRNAs are marked with CCACCA and rapidly degraded.</text>
</comment>
<comment type="caution">
    <text evidence="15">The sequence shown here is derived from an EMBL/GenBank/DDBJ whole genome shotgun (WGS) entry which is preliminary data.</text>
</comment>
<feature type="domain" description="CCA-adding enzyme C-terminal" evidence="14">
    <location>
        <begin position="253"/>
        <end position="393"/>
    </location>
</feature>
<dbReference type="Proteomes" id="UP001209553">
    <property type="component" value="Unassembled WGS sequence"/>
</dbReference>
<keyword evidence="2 11" id="KW-0808">Transferase</keyword>
<protein>
    <recommendedName>
        <fullName evidence="11">CCA-adding enzyme</fullName>
        <ecNumber evidence="11">2.7.7.72</ecNumber>
    </recommendedName>
    <alternativeName>
        <fullName evidence="11">CCA tRNA nucleotidyltransferase</fullName>
    </alternativeName>
    <alternativeName>
        <fullName evidence="11">tRNA CCA-pyrophosphorylase</fullName>
    </alternativeName>
    <alternativeName>
        <fullName evidence="11">tRNA adenylyl-/cytidylyl- transferase</fullName>
    </alternativeName>
    <alternativeName>
        <fullName evidence="11">tRNA nucleotidyltransferase</fullName>
    </alternativeName>
    <alternativeName>
        <fullName evidence="11">tRNA-NT</fullName>
    </alternativeName>
</protein>
<dbReference type="NCBIfam" id="NF009814">
    <property type="entry name" value="PRK13299.1"/>
    <property type="match status" value="1"/>
</dbReference>
<evidence type="ECO:0000256" key="6">
    <source>
        <dbReference type="ARBA" id="ARBA00022741"/>
    </source>
</evidence>
<feature type="binding site" evidence="11">
    <location>
        <position position="155"/>
    </location>
    <ligand>
        <name>CTP</name>
        <dbReference type="ChEBI" id="CHEBI:37563"/>
    </ligand>
</feature>
<comment type="miscellaneous">
    <text evidence="11">A single active site specifically recognizes both ATP and CTP and is responsible for their addition.</text>
</comment>
<evidence type="ECO:0000256" key="7">
    <source>
        <dbReference type="ARBA" id="ARBA00022800"/>
    </source>
</evidence>
<dbReference type="Pfam" id="PF01743">
    <property type="entry name" value="PolyA_pol"/>
    <property type="match status" value="1"/>
</dbReference>
<feature type="binding site" evidence="11">
    <location>
        <position position="41"/>
    </location>
    <ligand>
        <name>Mg(2+)</name>
        <dbReference type="ChEBI" id="CHEBI:18420"/>
    </ligand>
</feature>
<feature type="domain" description="Poly A polymerase head" evidence="12">
    <location>
        <begin position="23"/>
        <end position="143"/>
    </location>
</feature>
<feature type="binding site" evidence="11">
    <location>
        <position position="43"/>
    </location>
    <ligand>
        <name>Mg(2+)</name>
        <dbReference type="ChEBI" id="CHEBI:18420"/>
    </ligand>
</feature>
<feature type="binding site" evidence="11">
    <location>
        <position position="28"/>
    </location>
    <ligand>
        <name>CTP</name>
        <dbReference type="ChEBI" id="CHEBI:37563"/>
    </ligand>
</feature>
<feature type="binding site" evidence="11">
    <location>
        <position position="164"/>
    </location>
    <ligand>
        <name>ATP</name>
        <dbReference type="ChEBI" id="CHEBI:30616"/>
    </ligand>
</feature>
<evidence type="ECO:0000259" key="14">
    <source>
        <dbReference type="Pfam" id="PF13735"/>
    </source>
</evidence>
<organism evidence="15 16">
    <name type="scientific">Staphylococcus marylandisciuri</name>
    <dbReference type="NCBI Taxonomy" id="2981529"/>
    <lineage>
        <taxon>Bacteria</taxon>
        <taxon>Bacillati</taxon>
        <taxon>Bacillota</taxon>
        <taxon>Bacilli</taxon>
        <taxon>Bacillales</taxon>
        <taxon>Staphylococcaceae</taxon>
        <taxon>Staphylococcus</taxon>
    </lineage>
</organism>
<keyword evidence="6 11" id="KW-0547">Nucleotide-binding</keyword>
<keyword evidence="5 11" id="KW-0479">Metal-binding</keyword>
<accession>A0ABT2QNE8</accession>
<evidence type="ECO:0000256" key="4">
    <source>
        <dbReference type="ARBA" id="ARBA00022695"/>
    </source>
</evidence>
<feature type="domain" description="tRNA nucleotidyltransferase/poly(A) polymerase RNA and SrmB- binding" evidence="13">
    <location>
        <begin position="170"/>
        <end position="228"/>
    </location>
</feature>
<dbReference type="InterPro" id="IPR050264">
    <property type="entry name" value="Bact_CCA-adding_enz_type3_sf"/>
</dbReference>
<dbReference type="InterPro" id="IPR043519">
    <property type="entry name" value="NT_sf"/>
</dbReference>
<dbReference type="InterPro" id="IPR032810">
    <property type="entry name" value="CCA-adding_enz_C"/>
</dbReference>
<feature type="binding site" evidence="11">
    <location>
        <position position="158"/>
    </location>
    <ligand>
        <name>CTP</name>
        <dbReference type="ChEBI" id="CHEBI:37563"/>
    </ligand>
</feature>
<dbReference type="Gene3D" id="3.30.460.10">
    <property type="entry name" value="Beta Polymerase, domain 2"/>
    <property type="match status" value="1"/>
</dbReference>
<comment type="similarity">
    <text evidence="11">Belongs to the tRNA nucleotidyltransferase/poly(A) polymerase family. Bacterial CCA-adding enzyme type 3 subfamily.</text>
</comment>
<dbReference type="SUPFAM" id="SSF81301">
    <property type="entry name" value="Nucleotidyltransferase"/>
    <property type="match status" value="1"/>
</dbReference>
<feature type="binding site" evidence="11">
    <location>
        <position position="164"/>
    </location>
    <ligand>
        <name>CTP</name>
        <dbReference type="ChEBI" id="CHEBI:37563"/>
    </ligand>
</feature>
<comment type="catalytic activity">
    <reaction evidence="11">
        <text>a tRNA with a 3' CCA end + 2 CTP + ATP = a tRNA with a 3' CCACCA end + 3 diphosphate</text>
        <dbReference type="Rhea" id="RHEA:76235"/>
        <dbReference type="Rhea" id="RHEA-COMP:10468"/>
        <dbReference type="Rhea" id="RHEA-COMP:18655"/>
        <dbReference type="ChEBI" id="CHEBI:30616"/>
        <dbReference type="ChEBI" id="CHEBI:33019"/>
        <dbReference type="ChEBI" id="CHEBI:37563"/>
        <dbReference type="ChEBI" id="CHEBI:83071"/>
        <dbReference type="ChEBI" id="CHEBI:195187"/>
    </reaction>
</comment>
<feature type="binding site" evidence="11">
    <location>
        <position position="161"/>
    </location>
    <ligand>
        <name>ATP</name>
        <dbReference type="ChEBI" id="CHEBI:30616"/>
    </ligand>
</feature>
<dbReference type="InterPro" id="IPR023068">
    <property type="entry name" value="CCA-adding_enz_firmicutes"/>
</dbReference>
<evidence type="ECO:0000313" key="16">
    <source>
        <dbReference type="Proteomes" id="UP001209553"/>
    </source>
</evidence>
<comment type="catalytic activity">
    <reaction evidence="11">
        <text>a tRNA precursor + 2 CTP + ATP = a tRNA with a 3' CCA end + 3 diphosphate</text>
        <dbReference type="Rhea" id="RHEA:14433"/>
        <dbReference type="Rhea" id="RHEA-COMP:10465"/>
        <dbReference type="Rhea" id="RHEA-COMP:10468"/>
        <dbReference type="ChEBI" id="CHEBI:30616"/>
        <dbReference type="ChEBI" id="CHEBI:33019"/>
        <dbReference type="ChEBI" id="CHEBI:37563"/>
        <dbReference type="ChEBI" id="CHEBI:74896"/>
        <dbReference type="ChEBI" id="CHEBI:83071"/>
        <dbReference type="EC" id="2.7.7.72"/>
    </reaction>
</comment>
<keyword evidence="16" id="KW-1185">Reference proteome</keyword>
<proteinExistence type="inferred from homology"/>
<keyword evidence="3 11" id="KW-0819">tRNA processing</keyword>
<evidence type="ECO:0000256" key="8">
    <source>
        <dbReference type="ARBA" id="ARBA00022840"/>
    </source>
</evidence>
<evidence type="ECO:0000256" key="10">
    <source>
        <dbReference type="ARBA" id="ARBA00022884"/>
    </source>
</evidence>
<dbReference type="Pfam" id="PF13735">
    <property type="entry name" value="tRNA_NucTran2_2"/>
    <property type="match status" value="1"/>
</dbReference>
<feature type="binding site" evidence="11">
    <location>
        <position position="161"/>
    </location>
    <ligand>
        <name>CTP</name>
        <dbReference type="ChEBI" id="CHEBI:37563"/>
    </ligand>
</feature>
<feature type="binding site" evidence="11">
    <location>
        <position position="112"/>
    </location>
    <ligand>
        <name>CTP</name>
        <dbReference type="ChEBI" id="CHEBI:37563"/>
    </ligand>
</feature>
<keyword evidence="8 11" id="KW-0067">ATP-binding</keyword>
<evidence type="ECO:0000259" key="13">
    <source>
        <dbReference type="Pfam" id="PF12627"/>
    </source>
</evidence>
<evidence type="ECO:0000256" key="5">
    <source>
        <dbReference type="ARBA" id="ARBA00022723"/>
    </source>
</evidence>
<comment type="subunit">
    <text evidence="11">Homodimer.</text>
</comment>
<feature type="binding site" evidence="11">
    <location>
        <position position="31"/>
    </location>
    <ligand>
        <name>ATP</name>
        <dbReference type="ChEBI" id="CHEBI:30616"/>
    </ligand>
</feature>
<evidence type="ECO:0000259" key="12">
    <source>
        <dbReference type="Pfam" id="PF01743"/>
    </source>
</evidence>
<feature type="binding site" evidence="11">
    <location>
        <position position="28"/>
    </location>
    <ligand>
        <name>ATP</name>
        <dbReference type="ChEBI" id="CHEBI:30616"/>
    </ligand>
</feature>
<dbReference type="PANTHER" id="PTHR46173">
    <property type="entry name" value="CCA TRNA NUCLEOTIDYLTRANSFERASE 1, MITOCHONDRIAL"/>
    <property type="match status" value="1"/>
</dbReference>
<evidence type="ECO:0000313" key="15">
    <source>
        <dbReference type="EMBL" id="MCU5745493.1"/>
    </source>
</evidence>
<feature type="binding site" evidence="11">
    <location>
        <position position="155"/>
    </location>
    <ligand>
        <name>ATP</name>
        <dbReference type="ChEBI" id="CHEBI:30616"/>
    </ligand>
</feature>
<feature type="binding site" evidence="11">
    <location>
        <position position="112"/>
    </location>
    <ligand>
        <name>ATP</name>
        <dbReference type="ChEBI" id="CHEBI:30616"/>
    </ligand>
</feature>
<dbReference type="HAMAP" id="MF_01263">
    <property type="entry name" value="CCA_bact_type3"/>
    <property type="match status" value="1"/>
</dbReference>
<gene>
    <name evidence="11" type="primary">cca</name>
    <name evidence="15" type="ORF">N9R04_01990</name>
</gene>
<keyword evidence="9 11" id="KW-0460">Magnesium</keyword>
<dbReference type="InterPro" id="IPR002646">
    <property type="entry name" value="PolA_pol_head_dom"/>
</dbReference>
<dbReference type="RefSeq" id="WP_262854642.1">
    <property type="nucleotide sequence ID" value="NZ_JAOPKZ010000003.1"/>
</dbReference>
<evidence type="ECO:0000256" key="3">
    <source>
        <dbReference type="ARBA" id="ARBA00022694"/>
    </source>
</evidence>
<dbReference type="Pfam" id="PF12627">
    <property type="entry name" value="PolyA_pol_RNAbd"/>
    <property type="match status" value="1"/>
</dbReference>
<feature type="binding site" evidence="11">
    <location>
        <position position="158"/>
    </location>
    <ligand>
        <name>ATP</name>
        <dbReference type="ChEBI" id="CHEBI:30616"/>
    </ligand>
</feature>
<dbReference type="GO" id="GO:0004810">
    <property type="term" value="F:CCA tRNA nucleotidyltransferase activity"/>
    <property type="evidence" value="ECO:0007669"/>
    <property type="project" value="UniProtKB-EC"/>
</dbReference>
<name>A0ABT2QNE8_9STAP</name>
<dbReference type="CDD" id="cd05398">
    <property type="entry name" value="NT_ClassII-CCAase"/>
    <property type="match status" value="1"/>
</dbReference>
<reference evidence="15 16" key="1">
    <citation type="journal article" date="2023" name="Int. J. Syst. Evol. Microbiol.">
        <title>Streptococcus sciuri sp. nov., Staphylococcus marylandisciuri sp. nov. and Staphylococcus americanisciuri sp. nov., isolated from faeces of eastern grey squirrel (Sciurus carolinensis).</title>
        <authorList>
            <person name="Volokhov D.V."/>
            <person name="Zagorodnyaya T.A."/>
            <person name="Furtak V.A."/>
            <person name="Nattanmai G."/>
            <person name="Randall L."/>
            <person name="Jose S."/>
            <person name="Gao Y."/>
            <person name="Eisenberg T."/>
            <person name="Delmonte P."/>
            <person name="Blom J."/>
            <person name="Mitchell K.K."/>
        </authorList>
    </citation>
    <scope>NUCLEOTIDE SEQUENCE [LARGE SCALE GENOMIC DNA]</scope>
    <source>
        <strain evidence="15 16">SQ8-PEA</strain>
    </source>
</reference>
<dbReference type="Gene3D" id="1.10.246.80">
    <property type="match status" value="1"/>
</dbReference>
<dbReference type="EMBL" id="JAOPKZ010000003">
    <property type="protein sequence ID" value="MCU5745493.1"/>
    <property type="molecule type" value="Genomic_DNA"/>
</dbReference>
<evidence type="ECO:0000256" key="1">
    <source>
        <dbReference type="ARBA" id="ARBA00001946"/>
    </source>
</evidence>
<evidence type="ECO:0000256" key="9">
    <source>
        <dbReference type="ARBA" id="ARBA00022842"/>
    </source>
</evidence>
<dbReference type="EC" id="2.7.7.72" evidence="11"/>
<feature type="binding site" evidence="11">
    <location>
        <position position="31"/>
    </location>
    <ligand>
        <name>CTP</name>
        <dbReference type="ChEBI" id="CHEBI:37563"/>
    </ligand>
</feature>